<gene>
    <name evidence="3" type="ORF">BCR36DRAFT_328247</name>
</gene>
<keyword evidence="2" id="KW-1133">Transmembrane helix</keyword>
<protein>
    <submittedName>
        <fullName evidence="3">Uncharacterized protein</fullName>
    </submittedName>
</protein>
<evidence type="ECO:0000313" key="4">
    <source>
        <dbReference type="Proteomes" id="UP000193719"/>
    </source>
</evidence>
<dbReference type="OrthoDB" id="2159588at2759"/>
<organism evidence="3 4">
    <name type="scientific">Piromyces finnis</name>
    <dbReference type="NCBI Taxonomy" id="1754191"/>
    <lineage>
        <taxon>Eukaryota</taxon>
        <taxon>Fungi</taxon>
        <taxon>Fungi incertae sedis</taxon>
        <taxon>Chytridiomycota</taxon>
        <taxon>Chytridiomycota incertae sedis</taxon>
        <taxon>Neocallimastigomycetes</taxon>
        <taxon>Neocallimastigales</taxon>
        <taxon>Neocallimastigaceae</taxon>
        <taxon>Piromyces</taxon>
    </lineage>
</organism>
<keyword evidence="2" id="KW-0812">Transmembrane</keyword>
<evidence type="ECO:0000256" key="1">
    <source>
        <dbReference type="SAM" id="MobiDB-lite"/>
    </source>
</evidence>
<name>A0A1Y1V8N4_9FUNG</name>
<reference evidence="3 4" key="2">
    <citation type="submission" date="2016-08" db="EMBL/GenBank/DDBJ databases">
        <title>Pervasive Adenine N6-methylation of Active Genes in Fungi.</title>
        <authorList>
            <consortium name="DOE Joint Genome Institute"/>
            <person name="Mondo S.J."/>
            <person name="Dannebaum R.O."/>
            <person name="Kuo R.C."/>
            <person name="Labutti K."/>
            <person name="Haridas S."/>
            <person name="Kuo A."/>
            <person name="Salamov A."/>
            <person name="Ahrendt S.R."/>
            <person name="Lipzen A."/>
            <person name="Sullivan W."/>
            <person name="Andreopoulos W.B."/>
            <person name="Clum A."/>
            <person name="Lindquist E."/>
            <person name="Daum C."/>
            <person name="Ramamoorthy G.K."/>
            <person name="Gryganskyi A."/>
            <person name="Culley D."/>
            <person name="Magnuson J.K."/>
            <person name="James T.Y."/>
            <person name="O'Malley M.A."/>
            <person name="Stajich J.E."/>
            <person name="Spatafora J.W."/>
            <person name="Visel A."/>
            <person name="Grigoriev I.V."/>
        </authorList>
    </citation>
    <scope>NUCLEOTIDE SEQUENCE [LARGE SCALE GENOMIC DNA]</scope>
    <source>
        <strain evidence="4">finn</strain>
    </source>
</reference>
<comment type="caution">
    <text evidence="3">The sequence shown here is derived from an EMBL/GenBank/DDBJ whole genome shotgun (WGS) entry which is preliminary data.</text>
</comment>
<keyword evidence="4" id="KW-1185">Reference proteome</keyword>
<feature type="compositionally biased region" description="Low complexity" evidence="1">
    <location>
        <begin position="929"/>
        <end position="949"/>
    </location>
</feature>
<feature type="region of interest" description="Disordered" evidence="1">
    <location>
        <begin position="147"/>
        <end position="181"/>
    </location>
</feature>
<sequence length="1020" mass="115303">MEKPIRKVHQKTYKEQDSSNFLVIYTILIVIIAILIASYYKKLKQRLGYLIKNFSLKNLYINLLDDPLENTDELNKKAKKIIYSYGPFIYIQNLNYRILHFSNIKYSFSSFLKEIQSPFSFLKKIEDILKTIDFELPKKINNIQRIKSKSKGKSPRIKKENKNGSNYQINMQKRNRKQRQRLVCSDNVASTSTSIIPPSPVPIFYESFIIQKASTSTTTSSSSTSLVTTVASIASSSTSATTINSKSLSSSRKTLVASTPSITSINNISYKSTSSIVSIVSEKDKKNTYPIKKIQEKKIIEKKIDGINTHEIHTEDILAIATTTSTPSISIPTVPSTLVIQEIKNEEDKKHKEIKSNECPIIDSKNTIKYSQPTASLDAESISSSHSSVVGDDEDTCYDSYISSDGSDNYSTSSELSDSEDDVIILINPEPDLSQFLSPKKNQTKKEIDSNNTNQKTFVKHNKFNKINNEESRKYGQLIHKNYNGMGDKRNSISLSNRKEHTNTTKNNNKIMSNKLSNSSTSSIKTLISHDDLANNTSKKNVSLSPKPITDMILSPFKEPYLVKSIISTASSIQQSPSLSVSSVFSEQSDSSSATLVHPNYSQISTTSTFSTKDTLTESTTELTVQSSAILDKEQGQNVSPNINVNISINNNSSTTTSPLTNNTTTINKSSVFYSSGPMRVSRRNKHYYPSVVSHSRSYGSPSIMQRHMIKPIRRSRYYGGNGSQGYSYYIPPQYFRNSNGMTSPYCPLVYNVATPYIITTAATPNAQGLPVLYPMILYPAQAIATVVSSTPYNQSNYLYIDHAPTYPSKINSSFRYRYGSSYKRFNNNRKRRIYIPYFKKNNSGHHYRNNKSNSNYAYKINNKNLITNSTNKDKDNEVLSNSNTTLIPKDAHDLSKTSVSPVTTINKDEVTEGSIVSSEMKENKENFSNHSNNNNNNKNNNKNNNNKSQQQQFIFSGERRLFKSKKFNNQRIQKKNIFNVYKPTFHKSFKKSPVKPINEYYYQPTIPLQVNQQEQQQNS</sequence>
<reference evidence="3 4" key="1">
    <citation type="submission" date="2016-08" db="EMBL/GenBank/DDBJ databases">
        <title>Genomes of anaerobic fungi encode conserved fungal cellulosomes for biomass hydrolysis.</title>
        <authorList>
            <consortium name="DOE Joint Genome Institute"/>
            <person name="Haitjema C.H."/>
            <person name="Gilmore S.P."/>
            <person name="Henske J.K."/>
            <person name="Solomon K.V."/>
            <person name="De Groot R."/>
            <person name="Kuo A."/>
            <person name="Mondo S.J."/>
            <person name="Salamov A.A."/>
            <person name="Labutti K."/>
            <person name="Zhao Z."/>
            <person name="Chiniquy J."/>
            <person name="Barry K."/>
            <person name="Brewer H.M."/>
            <person name="Purvine S.O."/>
            <person name="Wright A.T."/>
            <person name="Boxma B."/>
            <person name="Van Alen T."/>
            <person name="Hackstein J.H."/>
            <person name="Baker S.E."/>
            <person name="Grigoriev I.V."/>
            <person name="O'Malley M.A."/>
        </authorList>
    </citation>
    <scope>NUCLEOTIDE SEQUENCE [LARGE SCALE GENOMIC DNA]</scope>
    <source>
        <strain evidence="4">finn</strain>
    </source>
</reference>
<feature type="region of interest" description="Disordered" evidence="1">
    <location>
        <begin position="379"/>
        <end position="418"/>
    </location>
</feature>
<accession>A0A1Y1V8N4</accession>
<evidence type="ECO:0000256" key="2">
    <source>
        <dbReference type="SAM" id="Phobius"/>
    </source>
</evidence>
<proteinExistence type="predicted"/>
<feature type="region of interest" description="Disordered" evidence="1">
    <location>
        <begin position="499"/>
        <end position="518"/>
    </location>
</feature>
<dbReference type="EMBL" id="MCFH01000024">
    <property type="protein sequence ID" value="ORX49233.1"/>
    <property type="molecule type" value="Genomic_DNA"/>
</dbReference>
<feature type="compositionally biased region" description="Low complexity" evidence="1">
    <location>
        <begin position="403"/>
        <end position="416"/>
    </location>
</feature>
<dbReference type="Proteomes" id="UP000193719">
    <property type="component" value="Unassembled WGS sequence"/>
</dbReference>
<feature type="transmembrane region" description="Helical" evidence="2">
    <location>
        <begin position="21"/>
        <end position="40"/>
    </location>
</feature>
<feature type="compositionally biased region" description="Basic residues" evidence="1">
    <location>
        <begin position="147"/>
        <end position="156"/>
    </location>
</feature>
<keyword evidence="2" id="KW-0472">Membrane</keyword>
<dbReference type="AlphaFoldDB" id="A0A1Y1V8N4"/>
<feature type="compositionally biased region" description="Low complexity" evidence="1">
    <location>
        <begin position="504"/>
        <end position="518"/>
    </location>
</feature>
<evidence type="ECO:0000313" key="3">
    <source>
        <dbReference type="EMBL" id="ORX49233.1"/>
    </source>
</evidence>
<feature type="region of interest" description="Disordered" evidence="1">
    <location>
        <begin position="911"/>
        <end position="952"/>
    </location>
</feature>
<dbReference type="STRING" id="1754191.A0A1Y1V8N4"/>